<name>A0ACC2CL89_DIPCM</name>
<sequence>MQWIYSAPPANPSLLAIMYPHRYLIARKRIASSSASASASASVSVSAPNNAHNRSTASPIVKIKIPHVFFSPGSSADAALPAHDGTQPEAHFHMPKAINAKHLQRKRSYGRFRFEQQEDMRAFADSIPLASSASEAESYSNVSTQMLRSSSREFFDPQNVGGFPPRPKHLLMFQGLEKMRGTNFALEDLNEDYDMKELPEKELRAFDGKKQLKKVETKGQLAIRRLSMELFDNLEMDLKHPSLFIDEVPQSYHFRSWH</sequence>
<organism evidence="1 2">
    <name type="scientific">Diphasiastrum complanatum</name>
    <name type="common">Issler's clubmoss</name>
    <name type="synonym">Lycopodium complanatum</name>
    <dbReference type="NCBI Taxonomy" id="34168"/>
    <lineage>
        <taxon>Eukaryota</taxon>
        <taxon>Viridiplantae</taxon>
        <taxon>Streptophyta</taxon>
        <taxon>Embryophyta</taxon>
        <taxon>Tracheophyta</taxon>
        <taxon>Lycopodiopsida</taxon>
        <taxon>Lycopodiales</taxon>
        <taxon>Lycopodiaceae</taxon>
        <taxon>Lycopodioideae</taxon>
        <taxon>Diphasiastrum</taxon>
    </lineage>
</organism>
<proteinExistence type="predicted"/>
<dbReference type="Proteomes" id="UP001162992">
    <property type="component" value="Chromosome 9"/>
</dbReference>
<evidence type="ECO:0000313" key="1">
    <source>
        <dbReference type="EMBL" id="KAJ7542775.1"/>
    </source>
</evidence>
<evidence type="ECO:0000313" key="2">
    <source>
        <dbReference type="Proteomes" id="UP001162992"/>
    </source>
</evidence>
<dbReference type="EMBL" id="CM055100">
    <property type="protein sequence ID" value="KAJ7542775.1"/>
    <property type="molecule type" value="Genomic_DNA"/>
</dbReference>
<reference evidence="2" key="1">
    <citation type="journal article" date="2024" name="Proc. Natl. Acad. Sci. U.S.A.">
        <title>Extraordinary preservation of gene collinearity over three hundred million years revealed in homosporous lycophytes.</title>
        <authorList>
            <person name="Li C."/>
            <person name="Wickell D."/>
            <person name="Kuo L.Y."/>
            <person name="Chen X."/>
            <person name="Nie B."/>
            <person name="Liao X."/>
            <person name="Peng D."/>
            <person name="Ji J."/>
            <person name="Jenkins J."/>
            <person name="Williams M."/>
            <person name="Shu S."/>
            <person name="Plott C."/>
            <person name="Barry K."/>
            <person name="Rajasekar S."/>
            <person name="Grimwood J."/>
            <person name="Han X."/>
            <person name="Sun S."/>
            <person name="Hou Z."/>
            <person name="He W."/>
            <person name="Dai G."/>
            <person name="Sun C."/>
            <person name="Schmutz J."/>
            <person name="Leebens-Mack J.H."/>
            <person name="Li F.W."/>
            <person name="Wang L."/>
        </authorList>
    </citation>
    <scope>NUCLEOTIDE SEQUENCE [LARGE SCALE GENOMIC DNA]</scope>
    <source>
        <strain evidence="2">cv. PW_Plant_1</strain>
    </source>
</reference>
<protein>
    <submittedName>
        <fullName evidence="1">Uncharacterized protein</fullName>
    </submittedName>
</protein>
<keyword evidence="2" id="KW-1185">Reference proteome</keyword>
<comment type="caution">
    <text evidence="1">The sequence shown here is derived from an EMBL/GenBank/DDBJ whole genome shotgun (WGS) entry which is preliminary data.</text>
</comment>
<gene>
    <name evidence="1" type="ORF">O6H91_09G011200</name>
</gene>
<accession>A0ACC2CL89</accession>